<protein>
    <submittedName>
        <fullName evidence="2">Uncharacterized protein</fullName>
    </submittedName>
</protein>
<keyword evidence="1" id="KW-0175">Coiled coil</keyword>
<dbReference type="RefSeq" id="WP_111229952.1">
    <property type="nucleotide sequence ID" value="NZ_NBIU01000016.1"/>
</dbReference>
<dbReference type="OrthoDB" id="9842586at2"/>
<reference evidence="2 3" key="1">
    <citation type="submission" date="2017-03" db="EMBL/GenBank/DDBJ databases">
        <title>Genomic and clinical evidence uncovers the enterohepatic species Helicobacter valdiviensis as a potential human intestinal pathogen.</title>
        <authorList>
            <person name="Fresia P."/>
            <person name="Jara R."/>
            <person name="Sierra R."/>
            <person name="Ferres I."/>
            <person name="Greif G."/>
            <person name="Iraola G."/>
            <person name="Collado L."/>
        </authorList>
    </citation>
    <scope>NUCLEOTIDE SEQUENCE [LARGE SCALE GENOMIC DNA]</scope>
    <source>
        <strain evidence="2 3">WBE14</strain>
    </source>
</reference>
<dbReference type="AlphaFoldDB" id="A0A2W6MTZ9"/>
<evidence type="ECO:0000313" key="3">
    <source>
        <dbReference type="Proteomes" id="UP000249746"/>
    </source>
</evidence>
<sequence>MIQKLKNLFKSKREKLEKLLGQIAPLYIQAQDCDEEIVICFGLNEDFMQDLKKLLQNGVELRKEDITKAKEDFKAYVQDLLDYPNENLPKDLLDKPKELENWIIKNDSRALQIQKIIKILEEYFQNSAIQK</sequence>
<gene>
    <name evidence="2" type="ORF">B6S12_06240</name>
</gene>
<feature type="coiled-coil region" evidence="1">
    <location>
        <begin position="2"/>
        <end position="64"/>
    </location>
</feature>
<organism evidence="2 3">
    <name type="scientific">Helicobacter valdiviensis</name>
    <dbReference type="NCBI Taxonomy" id="1458358"/>
    <lineage>
        <taxon>Bacteria</taxon>
        <taxon>Pseudomonadati</taxon>
        <taxon>Campylobacterota</taxon>
        <taxon>Epsilonproteobacteria</taxon>
        <taxon>Campylobacterales</taxon>
        <taxon>Helicobacteraceae</taxon>
        <taxon>Helicobacter</taxon>
    </lineage>
</organism>
<dbReference type="EMBL" id="NBIU01000016">
    <property type="protein sequence ID" value="PZT47984.1"/>
    <property type="molecule type" value="Genomic_DNA"/>
</dbReference>
<accession>A0A2W6MTZ9</accession>
<comment type="caution">
    <text evidence="2">The sequence shown here is derived from an EMBL/GenBank/DDBJ whole genome shotgun (WGS) entry which is preliminary data.</text>
</comment>
<proteinExistence type="predicted"/>
<name>A0A2W6MTZ9_9HELI</name>
<dbReference type="Proteomes" id="UP000249746">
    <property type="component" value="Unassembled WGS sequence"/>
</dbReference>
<evidence type="ECO:0000313" key="2">
    <source>
        <dbReference type="EMBL" id="PZT47984.1"/>
    </source>
</evidence>
<keyword evidence="3" id="KW-1185">Reference proteome</keyword>
<evidence type="ECO:0000256" key="1">
    <source>
        <dbReference type="SAM" id="Coils"/>
    </source>
</evidence>